<feature type="transmembrane region" description="Helical" evidence="1">
    <location>
        <begin position="350"/>
        <end position="366"/>
    </location>
</feature>
<feature type="transmembrane region" description="Helical" evidence="1">
    <location>
        <begin position="120"/>
        <end position="140"/>
    </location>
</feature>
<evidence type="ECO:0000256" key="1">
    <source>
        <dbReference type="SAM" id="Phobius"/>
    </source>
</evidence>
<sequence>MAISSASNARRAGDVDELADRWGPALIALSGLFMASIGWLKWPDLMIDYGSQVYLPWQISEGKVLYRDIHYLFGPLSSHVHGLLFSVFGPSIRLLMLFNLFLVAVLTGVIFVLFRRCANALTATLCGIGFLAVFALAQYPHERGNFNFVSPYNYELTQGVFLAIVTLFLYQSYLQQPRTGKLAGTGCLTGLVFLTKPEVFLPVFLAMISGLSIAFYYQEGGFRKKLLSLFVWVLAVVSIPFMFWIYLALYMPGGQAFQGLIGPWLHVWDPLPRSLPMYQWAAGLDDLGGNLTKLLGYALDWVGILALIYATHQWLLTKRFSGSWTGWLFVVGLATAIGFAPIPWTELARPLPLLVLALGIVHLRNLKKAHPTQRAQPLFLFAFSLFSFVLMFKILFNVHVYHYGFALAFPAFMLLIRFLVFDLPAWIPSDRQKFSFGHAITPALVLTYAIVHMTSSYNGYLLKNYPVSTGPDTTLDYNPQLTPRGVVVNAALGYIDQEIDPKAAFPVLPGGSMLNYLSRHTNPFPFLTFDPLEMHIHGEARYLERFQQQPPQYIIIVSRDYLHLGAQRFGKNYANNLHAWIRTHYKEAALFGEHPSSGKGYGILFLKHSPQTQ</sequence>
<keyword evidence="1" id="KW-0472">Membrane</keyword>
<feature type="transmembrane region" description="Helical" evidence="1">
    <location>
        <begin position="324"/>
        <end position="344"/>
    </location>
</feature>
<evidence type="ECO:0008006" key="4">
    <source>
        <dbReference type="Google" id="ProtNLM"/>
    </source>
</evidence>
<feature type="transmembrane region" description="Helical" evidence="1">
    <location>
        <begin position="199"/>
        <end position="217"/>
    </location>
</feature>
<feature type="transmembrane region" description="Helical" evidence="1">
    <location>
        <begin position="294"/>
        <end position="312"/>
    </location>
</feature>
<organism evidence="2 3">
    <name type="scientific">Nitrospina watsonii</name>
    <dbReference type="NCBI Taxonomy" id="1323948"/>
    <lineage>
        <taxon>Bacteria</taxon>
        <taxon>Pseudomonadati</taxon>
        <taxon>Nitrospinota/Tectimicrobiota group</taxon>
        <taxon>Nitrospinota</taxon>
        <taxon>Nitrospinia</taxon>
        <taxon>Nitrospinales</taxon>
        <taxon>Nitrospinaceae</taxon>
        <taxon>Nitrospina</taxon>
    </lineage>
</organism>
<gene>
    <name evidence="2" type="ORF">NSPWAT_2665</name>
</gene>
<keyword evidence="3" id="KW-1185">Reference proteome</keyword>
<keyword evidence="1" id="KW-1133">Transmembrane helix</keyword>
<feature type="transmembrane region" description="Helical" evidence="1">
    <location>
        <begin position="229"/>
        <end position="249"/>
    </location>
</feature>
<feature type="transmembrane region" description="Helical" evidence="1">
    <location>
        <begin position="433"/>
        <end position="451"/>
    </location>
</feature>
<protein>
    <recommendedName>
        <fullName evidence="4">Glycosyltransferase RgtA/B/C/D-like domain-containing protein</fullName>
    </recommendedName>
</protein>
<feature type="transmembrane region" description="Helical" evidence="1">
    <location>
        <begin position="402"/>
        <end position="421"/>
    </location>
</feature>
<dbReference type="Proteomes" id="UP001157733">
    <property type="component" value="Chromosome"/>
</dbReference>
<feature type="transmembrane region" description="Helical" evidence="1">
    <location>
        <begin position="22"/>
        <end position="40"/>
    </location>
</feature>
<reference evidence="2 3" key="1">
    <citation type="submission" date="2022-09" db="EMBL/GenBank/DDBJ databases">
        <authorList>
            <person name="Kop L."/>
        </authorList>
    </citation>
    <scope>NUCLEOTIDE SEQUENCE [LARGE SCALE GENOMIC DNA]</scope>
    <source>
        <strain evidence="2 3">347</strain>
    </source>
</reference>
<name>A0ABM9HH18_9BACT</name>
<feature type="transmembrane region" description="Helical" evidence="1">
    <location>
        <begin position="378"/>
        <end position="396"/>
    </location>
</feature>
<dbReference type="EMBL" id="OX336137">
    <property type="protein sequence ID" value="CAI2719521.1"/>
    <property type="molecule type" value="Genomic_DNA"/>
</dbReference>
<accession>A0ABM9HH18</accession>
<feature type="transmembrane region" description="Helical" evidence="1">
    <location>
        <begin position="94"/>
        <end position="114"/>
    </location>
</feature>
<evidence type="ECO:0000313" key="2">
    <source>
        <dbReference type="EMBL" id="CAI2719521.1"/>
    </source>
</evidence>
<proteinExistence type="predicted"/>
<keyword evidence="1" id="KW-0812">Transmembrane</keyword>
<evidence type="ECO:0000313" key="3">
    <source>
        <dbReference type="Proteomes" id="UP001157733"/>
    </source>
</evidence>